<keyword evidence="5" id="KW-0812">Transmembrane</keyword>
<evidence type="ECO:0000313" key="7">
    <source>
        <dbReference type="Proteomes" id="UP001236620"/>
    </source>
</evidence>
<feature type="transmembrane region" description="Helical" evidence="5">
    <location>
        <begin position="12"/>
        <end position="37"/>
    </location>
</feature>
<dbReference type="Proteomes" id="UP001236620">
    <property type="component" value="Unassembled WGS sequence"/>
</dbReference>
<dbReference type="InterPro" id="IPR010992">
    <property type="entry name" value="IHF-like_DNA-bd_dom_sf"/>
</dbReference>
<evidence type="ECO:0000256" key="3">
    <source>
        <dbReference type="RuleBase" id="RU003939"/>
    </source>
</evidence>
<dbReference type="SUPFAM" id="SSF47729">
    <property type="entry name" value="IHF-like DNA-binding proteins"/>
    <property type="match status" value="1"/>
</dbReference>
<organism evidence="6 7">
    <name type="scientific">Mycoplasma yeatsii</name>
    <dbReference type="NCBI Taxonomy" id="51365"/>
    <lineage>
        <taxon>Bacteria</taxon>
        <taxon>Bacillati</taxon>
        <taxon>Mycoplasmatota</taxon>
        <taxon>Mollicutes</taxon>
        <taxon>Mycoplasmataceae</taxon>
        <taxon>Mycoplasma</taxon>
    </lineage>
</organism>
<feature type="compositionally biased region" description="Basic and acidic residues" evidence="4">
    <location>
        <begin position="181"/>
        <end position="196"/>
    </location>
</feature>
<evidence type="ECO:0000256" key="4">
    <source>
        <dbReference type="SAM" id="MobiDB-lite"/>
    </source>
</evidence>
<dbReference type="SMART" id="SM00411">
    <property type="entry name" value="BHL"/>
    <property type="match status" value="1"/>
</dbReference>
<comment type="similarity">
    <text evidence="3">Belongs to the bacterial histone-like protein family.</text>
</comment>
<dbReference type="CDD" id="cd13832">
    <property type="entry name" value="IHF"/>
    <property type="match status" value="1"/>
</dbReference>
<gene>
    <name evidence="6" type="ORF">J2Z63_000309</name>
</gene>
<comment type="caution">
    <text evidence="6">The sequence shown here is derived from an EMBL/GenBank/DDBJ whole genome shotgun (WGS) entry which is preliminary data.</text>
</comment>
<proteinExistence type="inferred from homology"/>
<evidence type="ECO:0000256" key="5">
    <source>
        <dbReference type="SAM" id="Phobius"/>
    </source>
</evidence>
<accession>A0ABU0NDZ8</accession>
<dbReference type="InterPro" id="IPR000119">
    <property type="entry name" value="Hist_DNA-bd"/>
</dbReference>
<evidence type="ECO:0000256" key="2">
    <source>
        <dbReference type="ARBA" id="ARBA00023125"/>
    </source>
</evidence>
<dbReference type="PANTHER" id="PTHR33175">
    <property type="entry name" value="DNA-BINDING PROTEIN HU"/>
    <property type="match status" value="1"/>
</dbReference>
<dbReference type="Gene3D" id="4.10.520.10">
    <property type="entry name" value="IHF-like DNA-binding proteins"/>
    <property type="match status" value="1"/>
</dbReference>
<dbReference type="RefSeq" id="WP_307444498.1">
    <property type="nucleotide sequence ID" value="NZ_JAUSWP010000002.1"/>
</dbReference>
<evidence type="ECO:0000313" key="6">
    <source>
        <dbReference type="EMBL" id="MDQ0567666.1"/>
    </source>
</evidence>
<dbReference type="EMBL" id="JAUSWP010000002">
    <property type="protein sequence ID" value="MDQ0567666.1"/>
    <property type="molecule type" value="Genomic_DNA"/>
</dbReference>
<evidence type="ECO:0000256" key="1">
    <source>
        <dbReference type="ARBA" id="ARBA00023067"/>
    </source>
</evidence>
<reference evidence="6" key="1">
    <citation type="submission" date="2023-07" db="EMBL/GenBank/DDBJ databases">
        <title>Genomic Encyclopedia of Type Strains, Phase IV (KMG-IV): sequencing the most valuable type-strain genomes for metagenomic binning, comparative biology and taxonomic classification.</title>
        <authorList>
            <person name="Goeker M."/>
        </authorList>
    </citation>
    <scope>NUCLEOTIDE SEQUENCE [LARGE SCALE GENOMIC DNA]</scope>
    <source>
        <strain evidence="6">DSM 22019</strain>
    </source>
</reference>
<keyword evidence="5" id="KW-1133">Transmembrane helix</keyword>
<name>A0ABU0NDZ8_9MOLU</name>
<protein>
    <submittedName>
        <fullName evidence="6">Nucleoid DNA-binding protein</fullName>
    </submittedName>
</protein>
<dbReference type="Pfam" id="PF00216">
    <property type="entry name" value="Bac_DNA_binding"/>
    <property type="match status" value="1"/>
</dbReference>
<feature type="transmembrane region" description="Helical" evidence="5">
    <location>
        <begin position="73"/>
        <end position="97"/>
    </location>
</feature>
<keyword evidence="1" id="KW-0226">DNA condensation</keyword>
<keyword evidence="7" id="KW-1185">Reference proteome</keyword>
<feature type="region of interest" description="Disordered" evidence="4">
    <location>
        <begin position="174"/>
        <end position="205"/>
    </location>
</feature>
<sequence length="338" mass="37995">MKKTSKVDKHRAFLTLARVYLGLFALSLIAILLVKILNAAEMAALKADFFWAITGFSFILSEPVKWGSKSVDIIANICTVSVLPILLFGSLISYILYYKNLATVKCDKASVKADCKAECACECEKSCEKSCEDKVCEKSCDDKSCENKEKLEMMILETPIVDERVTVKPSDLMTSTNEEVEQTKVEEPVVKEEKPKAKAKSSKKVPENVKDKETKVVVAPVVIAETKVEAQPKAKKAAKKRYPQVHKGELLEELYASEELKEMTKVDIKTVFEKTFIVFGKHLVSEGEVSFYKFGKFELVDVKARQSMNPRTKEKITVPAHKTAKFKISKSLKEKMNK</sequence>
<dbReference type="PANTHER" id="PTHR33175:SF3">
    <property type="entry name" value="DNA-BINDING PROTEIN HU-BETA"/>
    <property type="match status" value="1"/>
</dbReference>
<keyword evidence="5" id="KW-0472">Membrane</keyword>
<feature type="transmembrane region" description="Helical" evidence="5">
    <location>
        <begin position="43"/>
        <end position="61"/>
    </location>
</feature>
<dbReference type="GO" id="GO:0003677">
    <property type="term" value="F:DNA binding"/>
    <property type="evidence" value="ECO:0007669"/>
    <property type="project" value="UniProtKB-KW"/>
</dbReference>
<keyword evidence="2 6" id="KW-0238">DNA-binding</keyword>